<dbReference type="CDD" id="cd24035">
    <property type="entry name" value="ASKHA_NBD_O66634-like_rpt2"/>
    <property type="match status" value="1"/>
</dbReference>
<dbReference type="NCBIfam" id="TIGR00241">
    <property type="entry name" value="CoA_E_activ"/>
    <property type="match status" value="1"/>
</dbReference>
<keyword evidence="3" id="KW-0408">Iron</keyword>
<evidence type="ECO:0000313" key="7">
    <source>
        <dbReference type="EMBL" id="VFU18986.1"/>
    </source>
</evidence>
<dbReference type="GO" id="GO:0046872">
    <property type="term" value="F:metal ion binding"/>
    <property type="evidence" value="ECO:0007669"/>
    <property type="project" value="UniProtKB-KW"/>
</dbReference>
<evidence type="ECO:0000259" key="6">
    <source>
        <dbReference type="Pfam" id="PF09989"/>
    </source>
</evidence>
<keyword evidence="2" id="KW-0479">Metal-binding</keyword>
<feature type="domain" description="ATPase BadF/BadG/BcrA/BcrD type" evidence="5">
    <location>
        <begin position="82"/>
        <end position="248"/>
    </location>
</feature>
<protein>
    <submittedName>
        <fullName evidence="7">Putative CoA-substrate-specific enzyme activase</fullName>
    </submittedName>
</protein>
<comment type="cofactor">
    <cofactor evidence="1">
        <name>[4Fe-4S] cluster</name>
        <dbReference type="ChEBI" id="CHEBI:49883"/>
    </cofactor>
</comment>
<dbReference type="InterPro" id="IPR008275">
    <property type="entry name" value="CoA_E_activase_dom"/>
</dbReference>
<organism evidence="7">
    <name type="scientific">anaerobic digester metagenome</name>
    <dbReference type="NCBI Taxonomy" id="1263854"/>
    <lineage>
        <taxon>unclassified sequences</taxon>
        <taxon>metagenomes</taxon>
        <taxon>ecological metagenomes</taxon>
    </lineage>
</organism>
<dbReference type="InterPro" id="IPR043129">
    <property type="entry name" value="ATPase_NBD"/>
</dbReference>
<dbReference type="InterPro" id="IPR051805">
    <property type="entry name" value="Dehydratase_Activator_Redct"/>
</dbReference>
<evidence type="ECO:0000256" key="2">
    <source>
        <dbReference type="ARBA" id="ARBA00022723"/>
    </source>
</evidence>
<keyword evidence="4" id="KW-0411">Iron-sulfur</keyword>
<dbReference type="PANTHER" id="PTHR32329">
    <property type="entry name" value="BIFUNCTIONAL PROTEIN [INCLUDES 2-HYDROXYACYL-COA DEHYDRATASE (N-TER) AND ITS ACTIVATOR DOMAIN (C_TERM)-RELATED"/>
    <property type="match status" value="1"/>
</dbReference>
<evidence type="ECO:0000256" key="3">
    <source>
        <dbReference type="ARBA" id="ARBA00023004"/>
    </source>
</evidence>
<name>A0A485M5S9_9ZZZZ</name>
<dbReference type="Pfam" id="PF09989">
    <property type="entry name" value="DUF2229"/>
    <property type="match status" value="1"/>
</dbReference>
<dbReference type="GO" id="GO:0051536">
    <property type="term" value="F:iron-sulfur cluster binding"/>
    <property type="evidence" value="ECO:0007669"/>
    <property type="project" value="UniProtKB-KW"/>
</dbReference>
<accession>A0A485M5S9</accession>
<feature type="domain" description="DUF2229" evidence="6">
    <location>
        <begin position="676"/>
        <end position="890"/>
    </location>
</feature>
<dbReference type="Gene3D" id="3.30.420.40">
    <property type="match status" value="4"/>
</dbReference>
<gene>
    <name evidence="7" type="ORF">SCFA_940006</name>
</gene>
<evidence type="ECO:0000256" key="4">
    <source>
        <dbReference type="ARBA" id="ARBA00023014"/>
    </source>
</evidence>
<sequence>MKNIVIGIDAGSVSVGLAVLGPGGEIAAIDYRIHRGRIRETLAEMLGSIDLQGEFIVAVTSSTPFLVRFSERVDNQVAVISAARRLHPGVRSILQVGAEKFSLILLDSNGNYISSRTNTSCAAGTGSFLDQQAVRLSLESTQELSRLALENRGQVPMIASRCAVFAKTDIIHAQQEGYSLSEICDGLCRGLARNIADTLFAGRDIQGPVVFCGGVSKNKAVQKHIGDIVGREFVVDGYSHVYGALGAAIRLLERAEEPAVSFVRTEDLILPREESRAYAFDGLCLAGSSYPDFSSHEHYDYRVRTRTVPDTVEVDVYEDLSGIESAGVYLGIDIGSTSTKAVLMDGSKTVLAGLYTRTAGRPVDAVCAVFEAVCDLGARYGFSPVILGSGTTGSGRKLIGGIIRADMVVDEISAHAKAACELNPDADTIIEIGGQDSKFTTLKDGQVNFSVMNTVCAAGTGSFIEEQARKMNCPLSEYAERTLGVRAPRASDRCTVFMERDMNYCLSEGYSPDEVLASALHSVCENYLTKVAVEGMIGRTILFQGATAKNKALVAAFEHRLGRPIIVSKFCHLTGAMGVALMMLEKRVEQSAFAGLDLYRRQIPVRTEVCTLCTNSCKITVADIDGRSVAYGFLCGRDYETGKRVDPDRSGFDLLKQRKKVQAYPSRRGRPGRGVTIGIPAALHLFDDLEFWQCFFDLLSIKTVTSRGFRGALKEGRHLAGAEFCAPLTALHGHIAYLLDKCDYVFVPFYFEERNQDTPARRQYCYYTQYAPSLAGAAMGEKEHRVLSPLVRYLYSGLRTKFELFAILKKILGRRISYREVSHAYDSALAFREQTGKALIELCAHERAKARGIQVVLLGRPYTVLDPSMNKGIIDIFASHGVPVYFQDMIPVQETADASLKELLDDLPWKHAADILRTADIVAGMEGVYPVLVTSFRCSPDSFAAEYFKNLMNSRGKPYLILQLDEHDSNVGYETRIEAGLRSFTNHFSRRHSAPPTILSSISPVERIEDKTIIIPNWDRFSCSLLAALLRREGLDARLMDQTGTDLQRSLRHNTGQCIPINIMAQEFMDYIVQNDLDPGRCMLWMGNGEIPCNLKVIPHHIKNILNKSGPAMSRAQVYRGDISFLDISLKAVINAYFAFMFGGMLRRVACRLRPYEVHAGSVDEVIEDALKLFVDAFEGLSSREDVLKAVVDRLRAIPLKSEPRPRVAIFGDLYVRDNDAMNQGLISFVEACGGEVITTPYSSYAKMVSRPYFKKWFNEGKYVRSFSCRAVLSALTALEKKYYRHFQQVLREPDHEFNDPVADILAPYRLRSEHSGETMDNILKTYYIRKYYPDVALFIHVNPAFCCPALVTEAMAGRIERLTGVPVVNVTYDGTFGDKNSVIVPYLAFARRSGQADSVQDAISRAGDVLKRSS</sequence>
<dbReference type="SUPFAM" id="SSF53067">
    <property type="entry name" value="Actin-like ATPase domain"/>
    <property type="match status" value="2"/>
</dbReference>
<dbReference type="EMBL" id="CAADRM010000163">
    <property type="protein sequence ID" value="VFU18986.1"/>
    <property type="molecule type" value="Genomic_DNA"/>
</dbReference>
<dbReference type="CDD" id="cd24034">
    <property type="entry name" value="ASKHA_NBD_O66634-like_rpt1"/>
    <property type="match status" value="1"/>
</dbReference>
<dbReference type="InterPro" id="IPR002731">
    <property type="entry name" value="ATPase_BadF"/>
</dbReference>
<dbReference type="PANTHER" id="PTHR32329:SF2">
    <property type="entry name" value="BIFUNCTIONAL PROTEIN [INCLUDES 2-HYDROXYACYL-COA DEHYDRATASE (N-TER) AND ITS ACTIVATOR DOMAIN (C_TERM)"/>
    <property type="match status" value="1"/>
</dbReference>
<dbReference type="Pfam" id="PF01869">
    <property type="entry name" value="BcrAD_BadFG"/>
    <property type="match status" value="2"/>
</dbReference>
<feature type="domain" description="ATPase BadF/BadG/BcrA/BcrD type" evidence="5">
    <location>
        <begin position="330"/>
        <end position="581"/>
    </location>
</feature>
<proteinExistence type="predicted"/>
<dbReference type="InterPro" id="IPR018709">
    <property type="entry name" value="CoA_activase_DUF2229"/>
</dbReference>
<evidence type="ECO:0000259" key="5">
    <source>
        <dbReference type="Pfam" id="PF01869"/>
    </source>
</evidence>
<evidence type="ECO:0000256" key="1">
    <source>
        <dbReference type="ARBA" id="ARBA00001966"/>
    </source>
</evidence>
<reference evidence="7" key="1">
    <citation type="submission" date="2019-03" db="EMBL/GenBank/DDBJ databases">
        <authorList>
            <person name="Hao L."/>
        </authorList>
    </citation>
    <scope>NUCLEOTIDE SEQUENCE</scope>
</reference>